<dbReference type="CDD" id="cd12366">
    <property type="entry name" value="RRM1_RBM45"/>
    <property type="match status" value="1"/>
</dbReference>
<keyword evidence="1" id="KW-0694">RNA-binding</keyword>
<organism evidence="2 3">
    <name type="scientific">Corvus moneduloides</name>
    <name type="common">New Caledonian crow</name>
    <dbReference type="NCBI Taxonomy" id="1196302"/>
    <lineage>
        <taxon>Eukaryota</taxon>
        <taxon>Metazoa</taxon>
        <taxon>Chordata</taxon>
        <taxon>Craniata</taxon>
        <taxon>Vertebrata</taxon>
        <taxon>Euteleostomi</taxon>
        <taxon>Archelosauria</taxon>
        <taxon>Archosauria</taxon>
        <taxon>Dinosauria</taxon>
        <taxon>Saurischia</taxon>
        <taxon>Theropoda</taxon>
        <taxon>Coelurosauria</taxon>
        <taxon>Aves</taxon>
        <taxon>Neognathae</taxon>
        <taxon>Neoaves</taxon>
        <taxon>Telluraves</taxon>
        <taxon>Australaves</taxon>
        <taxon>Passeriformes</taxon>
        <taxon>Corvoidea</taxon>
        <taxon>Corvidae</taxon>
        <taxon>Corvus</taxon>
    </lineage>
</organism>
<accession>A0A8C3GUG5</accession>
<name>A0A8C3GUG5_CORMO</name>
<reference evidence="2" key="2">
    <citation type="submission" date="2025-08" db="UniProtKB">
        <authorList>
            <consortium name="Ensembl"/>
        </authorList>
    </citation>
    <scope>IDENTIFICATION</scope>
</reference>
<keyword evidence="3" id="KW-1185">Reference proteome</keyword>
<dbReference type="InterPro" id="IPR034206">
    <property type="entry name" value="RBM45_RRM2"/>
</dbReference>
<dbReference type="CDD" id="cd12367">
    <property type="entry name" value="RRM2_RBM45"/>
    <property type="match status" value="1"/>
</dbReference>
<dbReference type="Ensembl" id="ENSCMUT00000007126.2">
    <property type="protein sequence ID" value="ENSCMUP00000006612.2"/>
    <property type="gene ID" value="ENSCMUG00000004391.2"/>
</dbReference>
<dbReference type="Gene3D" id="3.30.70.330">
    <property type="match status" value="4"/>
</dbReference>
<dbReference type="RefSeq" id="XP_031969797.1">
    <property type="nucleotide sequence ID" value="XM_032113906.1"/>
</dbReference>
<sequence length="528" mass="59059">MRAARPPSVRRLRVRGSGRSGAGAGKRRRKGRARCVPGGKGAAALPCWPAGEACRARGPAMEEGSGVRLSAECLDEPPNSRVFVVLGKDTGEALIRERFSPFGDIQNIWLLRDRRTNESRGIAFIKFARSSQACRAMEEMHGRSLLPDTKPIKVFIAQSRASGSHRDVEDEELTRIFVMIPKTYTEEDLREKFKMYGDIEYCSIIKNKTTGESKGLGYVRYLKPSQAARAIEECDRSYRAILAEPKNKSSESFEHDYYSNNMRQDLRGNTLPFCMQPEFCSFEKTETRIQEPVSKRLSVVSRLPFIQEQLFALFDLVPGLEYCDVQRDPHTNSGYAVIQYSTAASAIYAKYKLHGFEYPPGNRLTVIFLEDGNDSSDLIRKMATQLVTAQVSSALRSNSAIVQQYRTPPQAFGGTSGPQLLQPQTDAILPPPKKKVPPDTSVKERLFILFHPHPLPVNVLEDVFCRFGQLINVYLVAGKNVGYAKFADRASASEAITALHGKIVNGVRLKVRLADSPSEEPNKRQRTY</sequence>
<dbReference type="GeneID" id="116446309"/>
<dbReference type="InterPro" id="IPR034208">
    <property type="entry name" value="RBM45_RRM4"/>
</dbReference>
<dbReference type="GO" id="GO:0003723">
    <property type="term" value="F:RNA binding"/>
    <property type="evidence" value="ECO:0007669"/>
    <property type="project" value="UniProtKB-UniRule"/>
</dbReference>
<dbReference type="InterPro" id="IPR035979">
    <property type="entry name" value="RBD_domain_sf"/>
</dbReference>
<dbReference type="CTD" id="129831"/>
<evidence type="ECO:0000313" key="2">
    <source>
        <dbReference type="Ensembl" id="ENSCMUP00000006612.2"/>
    </source>
</evidence>
<dbReference type="OrthoDB" id="78437at2759"/>
<dbReference type="InterPro" id="IPR012677">
    <property type="entry name" value="Nucleotide-bd_a/b_plait_sf"/>
</dbReference>
<dbReference type="SMART" id="SM00360">
    <property type="entry name" value="RRM"/>
    <property type="match status" value="4"/>
</dbReference>
<reference evidence="2" key="3">
    <citation type="submission" date="2025-09" db="UniProtKB">
        <authorList>
            <consortium name="Ensembl"/>
        </authorList>
    </citation>
    <scope>IDENTIFICATION</scope>
</reference>
<evidence type="ECO:0000313" key="3">
    <source>
        <dbReference type="Proteomes" id="UP000694553"/>
    </source>
</evidence>
<dbReference type="CDD" id="cd12368">
    <property type="entry name" value="RRM3_RBM45"/>
    <property type="match status" value="1"/>
</dbReference>
<dbReference type="PANTHER" id="PTHR48027">
    <property type="entry name" value="HETEROGENEOUS NUCLEAR RIBONUCLEOPROTEIN 87F-RELATED"/>
    <property type="match status" value="1"/>
</dbReference>
<dbReference type="SUPFAM" id="SSF54928">
    <property type="entry name" value="RNA-binding domain, RBD"/>
    <property type="match status" value="2"/>
</dbReference>
<dbReference type="CDD" id="cd12369">
    <property type="entry name" value="RRM4_RBM45"/>
    <property type="match status" value="1"/>
</dbReference>
<dbReference type="FunFam" id="3.30.70.330:FF:000988">
    <property type="entry name" value="Developmentally regulated RNA-binding protein"/>
    <property type="match status" value="1"/>
</dbReference>
<evidence type="ECO:0000256" key="1">
    <source>
        <dbReference type="ARBA" id="ARBA00022884"/>
    </source>
</evidence>
<dbReference type="PROSITE" id="PS50102">
    <property type="entry name" value="RRM"/>
    <property type="match status" value="3"/>
</dbReference>
<dbReference type="InterPro" id="IPR052462">
    <property type="entry name" value="SLIRP/GR-RBP-like"/>
</dbReference>
<dbReference type="InterPro" id="IPR034207">
    <property type="entry name" value="RBM45_RRM3"/>
</dbReference>
<dbReference type="Pfam" id="PF00076">
    <property type="entry name" value="RRM_1"/>
    <property type="match status" value="4"/>
</dbReference>
<reference evidence="3" key="1">
    <citation type="submission" date="2019-10" db="EMBL/GenBank/DDBJ databases">
        <title>Corvus moneduloides (New Caledonian crow) genome, bCorMon1, primary haplotype.</title>
        <authorList>
            <person name="Rutz C."/>
            <person name="Fungtammasan C."/>
            <person name="Mountcastle J."/>
            <person name="Formenti G."/>
            <person name="Chow W."/>
            <person name="Howe K."/>
            <person name="Steele M.P."/>
            <person name="Fernandes J."/>
            <person name="Gilbert M.T.P."/>
            <person name="Fedrigo O."/>
            <person name="Jarvis E.D."/>
            <person name="Gemmell N."/>
        </authorList>
    </citation>
    <scope>NUCLEOTIDE SEQUENCE [LARGE SCALE GENOMIC DNA]</scope>
</reference>
<dbReference type="InterPro" id="IPR000504">
    <property type="entry name" value="RRM_dom"/>
</dbReference>
<proteinExistence type="predicted"/>
<dbReference type="OMA" id="MIPKTYT"/>
<dbReference type="AlphaFoldDB" id="A0A8C3GUG5"/>
<dbReference type="FunFam" id="3.30.70.330:FF:000292">
    <property type="entry name" value="RNA-binding motif protein 45"/>
    <property type="match status" value="1"/>
</dbReference>
<gene>
    <name evidence="2" type="primary">RBM45</name>
</gene>
<dbReference type="Proteomes" id="UP000694553">
    <property type="component" value="Unassembled WGS sequence"/>
</dbReference>
<protein>
    <submittedName>
        <fullName evidence="2">RNA binding motif protein 45</fullName>
    </submittedName>
</protein>
<accession>A0A8U7MM07</accession>
<dbReference type="RefSeq" id="XP_031969796.1">
    <property type="nucleotide sequence ID" value="XM_032113905.1"/>
</dbReference>
<dbReference type="InterPro" id="IPR034203">
    <property type="entry name" value="RBM45_RRM1"/>
</dbReference>